<sequence>MVKRHPGEGTCTVGVDVSPEVRAHFWQKTACFSSLVSISYMI</sequence>
<keyword evidence="2" id="KW-1185">Reference proteome</keyword>
<accession>A0AAV5HNX0</accession>
<organism evidence="1 2">
    <name type="scientific">Rubroshorea leprosula</name>
    <dbReference type="NCBI Taxonomy" id="152421"/>
    <lineage>
        <taxon>Eukaryota</taxon>
        <taxon>Viridiplantae</taxon>
        <taxon>Streptophyta</taxon>
        <taxon>Embryophyta</taxon>
        <taxon>Tracheophyta</taxon>
        <taxon>Spermatophyta</taxon>
        <taxon>Magnoliopsida</taxon>
        <taxon>eudicotyledons</taxon>
        <taxon>Gunneridae</taxon>
        <taxon>Pentapetalae</taxon>
        <taxon>rosids</taxon>
        <taxon>malvids</taxon>
        <taxon>Malvales</taxon>
        <taxon>Dipterocarpaceae</taxon>
        <taxon>Rubroshorea</taxon>
    </lineage>
</organism>
<evidence type="ECO:0000313" key="1">
    <source>
        <dbReference type="EMBL" id="GKU90348.1"/>
    </source>
</evidence>
<comment type="caution">
    <text evidence="1">The sequence shown here is derived from an EMBL/GenBank/DDBJ whole genome shotgun (WGS) entry which is preliminary data.</text>
</comment>
<dbReference type="AlphaFoldDB" id="A0AAV5HNX0"/>
<dbReference type="EMBL" id="BPVZ01000004">
    <property type="protein sequence ID" value="GKU90348.1"/>
    <property type="molecule type" value="Genomic_DNA"/>
</dbReference>
<reference evidence="1 2" key="1">
    <citation type="journal article" date="2021" name="Commun. Biol.">
        <title>The genome of Shorea leprosula (Dipterocarpaceae) highlights the ecological relevance of drought in aseasonal tropical rainforests.</title>
        <authorList>
            <person name="Ng K.K.S."/>
            <person name="Kobayashi M.J."/>
            <person name="Fawcett J.A."/>
            <person name="Hatakeyama M."/>
            <person name="Paape T."/>
            <person name="Ng C.H."/>
            <person name="Ang C.C."/>
            <person name="Tnah L.H."/>
            <person name="Lee C.T."/>
            <person name="Nishiyama T."/>
            <person name="Sese J."/>
            <person name="O'Brien M.J."/>
            <person name="Copetti D."/>
            <person name="Mohd Noor M.I."/>
            <person name="Ong R.C."/>
            <person name="Putra M."/>
            <person name="Sireger I.Z."/>
            <person name="Indrioko S."/>
            <person name="Kosugi Y."/>
            <person name="Izuno A."/>
            <person name="Isagi Y."/>
            <person name="Lee S.L."/>
            <person name="Shimizu K.K."/>
        </authorList>
    </citation>
    <scope>NUCLEOTIDE SEQUENCE [LARGE SCALE GENOMIC DNA]</scope>
    <source>
        <strain evidence="1">214</strain>
    </source>
</reference>
<evidence type="ECO:0000313" key="2">
    <source>
        <dbReference type="Proteomes" id="UP001054252"/>
    </source>
</evidence>
<protein>
    <submittedName>
        <fullName evidence="1">Uncharacterized protein</fullName>
    </submittedName>
</protein>
<name>A0AAV5HNX0_9ROSI</name>
<dbReference type="Proteomes" id="UP001054252">
    <property type="component" value="Unassembled WGS sequence"/>
</dbReference>
<proteinExistence type="predicted"/>
<gene>
    <name evidence="1" type="ORF">SLEP1_g4352</name>
</gene>